<organism evidence="1 2">
    <name type="scientific">Trifolium medium</name>
    <dbReference type="NCBI Taxonomy" id="97028"/>
    <lineage>
        <taxon>Eukaryota</taxon>
        <taxon>Viridiplantae</taxon>
        <taxon>Streptophyta</taxon>
        <taxon>Embryophyta</taxon>
        <taxon>Tracheophyta</taxon>
        <taxon>Spermatophyta</taxon>
        <taxon>Magnoliopsida</taxon>
        <taxon>eudicotyledons</taxon>
        <taxon>Gunneridae</taxon>
        <taxon>Pentapetalae</taxon>
        <taxon>rosids</taxon>
        <taxon>fabids</taxon>
        <taxon>Fabales</taxon>
        <taxon>Fabaceae</taxon>
        <taxon>Papilionoideae</taxon>
        <taxon>50 kb inversion clade</taxon>
        <taxon>NPAAA clade</taxon>
        <taxon>Hologalegina</taxon>
        <taxon>IRL clade</taxon>
        <taxon>Trifolieae</taxon>
        <taxon>Trifolium</taxon>
    </lineage>
</organism>
<keyword evidence="2" id="KW-1185">Reference proteome</keyword>
<feature type="non-terminal residue" evidence="1">
    <location>
        <position position="51"/>
    </location>
</feature>
<evidence type="ECO:0000313" key="2">
    <source>
        <dbReference type="Proteomes" id="UP000265520"/>
    </source>
</evidence>
<proteinExistence type="predicted"/>
<comment type="caution">
    <text evidence="1">The sequence shown here is derived from an EMBL/GenBank/DDBJ whole genome shotgun (WGS) entry which is preliminary data.</text>
</comment>
<dbReference type="AlphaFoldDB" id="A0A392PGJ5"/>
<reference evidence="1 2" key="1">
    <citation type="journal article" date="2018" name="Front. Plant Sci.">
        <title>Red Clover (Trifolium pratense) and Zigzag Clover (T. medium) - A Picture of Genomic Similarities and Differences.</title>
        <authorList>
            <person name="Dluhosova J."/>
            <person name="Istvanek J."/>
            <person name="Nedelnik J."/>
            <person name="Repkova J."/>
        </authorList>
    </citation>
    <scope>NUCLEOTIDE SEQUENCE [LARGE SCALE GENOMIC DNA]</scope>
    <source>
        <strain evidence="2">cv. 10/8</strain>
        <tissue evidence="1">Leaf</tissue>
    </source>
</reference>
<evidence type="ECO:0000313" key="1">
    <source>
        <dbReference type="EMBL" id="MCI10914.1"/>
    </source>
</evidence>
<name>A0A392PGJ5_9FABA</name>
<dbReference type="EMBL" id="LXQA010078136">
    <property type="protein sequence ID" value="MCI10914.1"/>
    <property type="molecule type" value="Genomic_DNA"/>
</dbReference>
<sequence length="51" mass="5590">MNGVRTLEYFLMNQFRVLGGVKNAGYVAAERYSEALDLLHSGACLQLANGQ</sequence>
<dbReference type="Proteomes" id="UP000265520">
    <property type="component" value="Unassembled WGS sequence"/>
</dbReference>
<accession>A0A392PGJ5</accession>
<protein>
    <submittedName>
        <fullName evidence="1">Uncharacterized protein</fullName>
    </submittedName>
</protein>